<keyword evidence="11" id="KW-1185">Reference proteome</keyword>
<dbReference type="Proteomes" id="UP000253034">
    <property type="component" value="Unassembled WGS sequence"/>
</dbReference>
<evidence type="ECO:0000259" key="8">
    <source>
        <dbReference type="Pfam" id="PF05504"/>
    </source>
</evidence>
<keyword evidence="6" id="KW-0564">Palmitate</keyword>
<dbReference type="EMBL" id="QPJT01000001">
    <property type="protein sequence ID" value="RCX20973.1"/>
    <property type="molecule type" value="Genomic_DNA"/>
</dbReference>
<proteinExistence type="inferred from homology"/>
<comment type="caution">
    <text evidence="10">The sequence shown here is derived from an EMBL/GenBank/DDBJ whole genome shotgun (WGS) entry which is preliminary data.</text>
</comment>
<dbReference type="RefSeq" id="WP_114295919.1">
    <property type="nucleotide sequence ID" value="NZ_QPJT01000001.1"/>
</dbReference>
<evidence type="ECO:0000256" key="5">
    <source>
        <dbReference type="ARBA" id="ARBA00023136"/>
    </source>
</evidence>
<dbReference type="AlphaFoldDB" id="A0A369BHE4"/>
<comment type="subcellular location">
    <subcellularLocation>
        <location evidence="1">Membrane</location>
        <topology evidence="1">Lipid-anchor</topology>
    </subcellularLocation>
</comment>
<accession>A0A369BHE4</accession>
<dbReference type="InterPro" id="IPR046953">
    <property type="entry name" value="Spore_GerAC-like_C"/>
</dbReference>
<feature type="domain" description="Spore germination GerAC-like C-terminal" evidence="8">
    <location>
        <begin position="217"/>
        <end position="380"/>
    </location>
</feature>
<dbReference type="GO" id="GO:0016020">
    <property type="term" value="C:membrane"/>
    <property type="evidence" value="ECO:0007669"/>
    <property type="project" value="UniProtKB-SubCell"/>
</dbReference>
<evidence type="ECO:0000313" key="10">
    <source>
        <dbReference type="EMBL" id="RCX20973.1"/>
    </source>
</evidence>
<organism evidence="10 11">
    <name type="scientific">Anaerobacterium chartisolvens</name>
    <dbReference type="NCBI Taxonomy" id="1297424"/>
    <lineage>
        <taxon>Bacteria</taxon>
        <taxon>Bacillati</taxon>
        <taxon>Bacillota</taxon>
        <taxon>Clostridia</taxon>
        <taxon>Eubacteriales</taxon>
        <taxon>Oscillospiraceae</taxon>
        <taxon>Anaerobacterium</taxon>
    </lineage>
</organism>
<dbReference type="PANTHER" id="PTHR35789:SF1">
    <property type="entry name" value="SPORE GERMINATION PROTEIN B3"/>
    <property type="match status" value="1"/>
</dbReference>
<reference evidence="10 11" key="1">
    <citation type="submission" date="2018-07" db="EMBL/GenBank/DDBJ databases">
        <title>Genomic Encyclopedia of Type Strains, Phase IV (KMG-IV): sequencing the most valuable type-strain genomes for metagenomic binning, comparative biology and taxonomic classification.</title>
        <authorList>
            <person name="Goeker M."/>
        </authorList>
    </citation>
    <scope>NUCLEOTIDE SEQUENCE [LARGE SCALE GENOMIC DNA]</scope>
    <source>
        <strain evidence="10 11">DSM 27016</strain>
    </source>
</reference>
<dbReference type="OrthoDB" id="9816067at2"/>
<evidence type="ECO:0000256" key="7">
    <source>
        <dbReference type="ARBA" id="ARBA00023288"/>
    </source>
</evidence>
<evidence type="ECO:0000256" key="2">
    <source>
        <dbReference type="ARBA" id="ARBA00007886"/>
    </source>
</evidence>
<evidence type="ECO:0000256" key="3">
    <source>
        <dbReference type="ARBA" id="ARBA00022544"/>
    </source>
</evidence>
<dbReference type="PANTHER" id="PTHR35789">
    <property type="entry name" value="SPORE GERMINATION PROTEIN B3"/>
    <property type="match status" value="1"/>
</dbReference>
<dbReference type="GO" id="GO:0009847">
    <property type="term" value="P:spore germination"/>
    <property type="evidence" value="ECO:0007669"/>
    <property type="project" value="InterPro"/>
</dbReference>
<keyword evidence="4" id="KW-0732">Signal</keyword>
<dbReference type="InterPro" id="IPR038501">
    <property type="entry name" value="Spore_GerAC_C_sf"/>
</dbReference>
<dbReference type="InterPro" id="IPR057336">
    <property type="entry name" value="GerAC_N"/>
</dbReference>
<comment type="similarity">
    <text evidence="2">Belongs to the GerABKC lipoprotein family.</text>
</comment>
<dbReference type="Gene3D" id="3.30.300.210">
    <property type="entry name" value="Nutrient germinant receptor protein C, domain 3"/>
    <property type="match status" value="1"/>
</dbReference>
<sequence>MGSSFKTILKQIACFFLILTLSGCWNSRELNTISIVMGTGLDKPEDGEGVLITAQVVKPGEIKASEKEGTTGTDSNAYWNLEREGMSTFATVRGFTHQASRRLFFPHNQVLILGEDFAEENVRKKIDIFVRDPENRLTVWVLVSKGKAKDIFYVKPELEKITALSISNMVDAYAATSQSISVNLKDFLTRIMSDSTAPVAPFIKIAEKGGKEVLVMEGTAVFKKDGLAGELDSKETRGLMWVLGRVKSGIIESHFSEGGEYVAFEIVRASSKISPEIKNGKPCVKITINEEGNVGEENFRDGLDLASMVKELEGKKSEVIKGEVMAALKKAKELNADIFGFGEKIHKSYPKQWAKLKDNWDTVFNDLEVEVLVNAKLLLTGEIKTIEQGK</sequence>
<dbReference type="InterPro" id="IPR008844">
    <property type="entry name" value="Spore_GerAC-like"/>
</dbReference>
<keyword evidence="5" id="KW-0472">Membrane</keyword>
<dbReference type="Pfam" id="PF05504">
    <property type="entry name" value="Spore_GerAC"/>
    <property type="match status" value="1"/>
</dbReference>
<name>A0A369BHE4_9FIRM</name>
<gene>
    <name evidence="10" type="ORF">DFR58_101177</name>
</gene>
<evidence type="ECO:0000313" key="11">
    <source>
        <dbReference type="Proteomes" id="UP000253034"/>
    </source>
</evidence>
<keyword evidence="7" id="KW-0449">Lipoprotein</keyword>
<keyword evidence="3" id="KW-0309">Germination</keyword>
<dbReference type="Pfam" id="PF25198">
    <property type="entry name" value="Spore_GerAC_N"/>
    <property type="match status" value="1"/>
</dbReference>
<evidence type="ECO:0000256" key="6">
    <source>
        <dbReference type="ARBA" id="ARBA00023139"/>
    </source>
</evidence>
<dbReference type="NCBIfam" id="TIGR02887">
    <property type="entry name" value="spore_ger_x_C"/>
    <property type="match status" value="1"/>
</dbReference>
<protein>
    <submittedName>
        <fullName evidence="10">Spore germination protein KC</fullName>
    </submittedName>
</protein>
<evidence type="ECO:0000259" key="9">
    <source>
        <dbReference type="Pfam" id="PF25198"/>
    </source>
</evidence>
<dbReference type="PROSITE" id="PS51257">
    <property type="entry name" value="PROKAR_LIPOPROTEIN"/>
    <property type="match status" value="1"/>
</dbReference>
<feature type="domain" description="Spore germination protein N-terminal" evidence="9">
    <location>
        <begin position="26"/>
        <end position="205"/>
    </location>
</feature>
<evidence type="ECO:0000256" key="4">
    <source>
        <dbReference type="ARBA" id="ARBA00022729"/>
    </source>
</evidence>
<evidence type="ECO:0000256" key="1">
    <source>
        <dbReference type="ARBA" id="ARBA00004635"/>
    </source>
</evidence>